<dbReference type="InterPro" id="IPR050197">
    <property type="entry name" value="Aldolase_class_II_sugar_metab"/>
</dbReference>
<proteinExistence type="predicted"/>
<evidence type="ECO:0000256" key="2">
    <source>
        <dbReference type="ARBA" id="ARBA00023239"/>
    </source>
</evidence>
<evidence type="ECO:0000256" key="1">
    <source>
        <dbReference type="ARBA" id="ARBA00022723"/>
    </source>
</evidence>
<keyword evidence="1" id="KW-0479">Metal-binding</keyword>
<accession>A0ABP7BVP8</accession>
<name>A0ABP7BVP8_9MICC</name>
<evidence type="ECO:0000313" key="4">
    <source>
        <dbReference type="EMBL" id="GAA3669770.1"/>
    </source>
</evidence>
<sequence>MTHQTGTFAVQGTTIAGLKETVALAGRILNKLGMVDYLGHVSARTEGGIIIKPKHSPKITGMDKLEGRHMIVVDVDGTLIEGDEAPPAEVFIHTEIYRRRPDVQAVVHTHQPAATTLGLVATPLKPLLHIPSSYVSDPDVGLWPCPLLVTNAQLGAELADSVGQRDFCHLQGHGIVALGGSVEEAVVRAVMLEEQAQANLAVLSTGLEPREITPGEIEQLQSHRAPVAGRWAYLRELVEAIQ</sequence>
<dbReference type="EMBL" id="BAABEO010000007">
    <property type="protein sequence ID" value="GAA3669770.1"/>
    <property type="molecule type" value="Genomic_DNA"/>
</dbReference>
<keyword evidence="2" id="KW-0456">Lyase</keyword>
<protein>
    <submittedName>
        <fullName evidence="4">Class II aldolase/adducin family protein</fullName>
    </submittedName>
</protein>
<dbReference type="SUPFAM" id="SSF53639">
    <property type="entry name" value="AraD/HMP-PK domain-like"/>
    <property type="match status" value="1"/>
</dbReference>
<dbReference type="PANTHER" id="PTHR22789">
    <property type="entry name" value="FUCULOSE PHOSPHATE ALDOLASE"/>
    <property type="match status" value="1"/>
</dbReference>
<dbReference type="InterPro" id="IPR036409">
    <property type="entry name" value="Aldolase_II/adducin_N_sf"/>
</dbReference>
<dbReference type="RefSeq" id="WP_345148260.1">
    <property type="nucleotide sequence ID" value="NZ_BAABEO010000007.1"/>
</dbReference>
<feature type="domain" description="Class II aldolase/adducin N-terminal" evidence="3">
    <location>
        <begin position="20"/>
        <end position="200"/>
    </location>
</feature>
<dbReference type="Proteomes" id="UP001500752">
    <property type="component" value="Unassembled WGS sequence"/>
</dbReference>
<dbReference type="PANTHER" id="PTHR22789:SF0">
    <property type="entry name" value="3-OXO-TETRONATE 4-PHOSPHATE DECARBOXYLASE-RELATED"/>
    <property type="match status" value="1"/>
</dbReference>
<dbReference type="SMART" id="SM01007">
    <property type="entry name" value="Aldolase_II"/>
    <property type="match status" value="1"/>
</dbReference>
<dbReference type="Gene3D" id="3.40.225.10">
    <property type="entry name" value="Class II aldolase/adducin N-terminal domain"/>
    <property type="match status" value="1"/>
</dbReference>
<gene>
    <name evidence="4" type="ORF">GCM10023081_05190</name>
</gene>
<evidence type="ECO:0000259" key="3">
    <source>
        <dbReference type="SMART" id="SM01007"/>
    </source>
</evidence>
<reference evidence="5" key="1">
    <citation type="journal article" date="2019" name="Int. J. Syst. Evol. Microbiol.">
        <title>The Global Catalogue of Microorganisms (GCM) 10K type strain sequencing project: providing services to taxonomists for standard genome sequencing and annotation.</title>
        <authorList>
            <consortium name="The Broad Institute Genomics Platform"/>
            <consortium name="The Broad Institute Genome Sequencing Center for Infectious Disease"/>
            <person name="Wu L."/>
            <person name="Ma J."/>
        </authorList>
    </citation>
    <scope>NUCLEOTIDE SEQUENCE [LARGE SCALE GENOMIC DNA]</scope>
    <source>
        <strain evidence="5">JCM 30742</strain>
    </source>
</reference>
<dbReference type="InterPro" id="IPR001303">
    <property type="entry name" value="Aldolase_II/adducin_N"/>
</dbReference>
<organism evidence="4 5">
    <name type="scientific">Arthrobacter ginkgonis</name>
    <dbReference type="NCBI Taxonomy" id="1630594"/>
    <lineage>
        <taxon>Bacteria</taxon>
        <taxon>Bacillati</taxon>
        <taxon>Actinomycetota</taxon>
        <taxon>Actinomycetes</taxon>
        <taxon>Micrococcales</taxon>
        <taxon>Micrococcaceae</taxon>
        <taxon>Arthrobacter</taxon>
    </lineage>
</organism>
<comment type="caution">
    <text evidence="4">The sequence shown here is derived from an EMBL/GenBank/DDBJ whole genome shotgun (WGS) entry which is preliminary data.</text>
</comment>
<evidence type="ECO:0000313" key="5">
    <source>
        <dbReference type="Proteomes" id="UP001500752"/>
    </source>
</evidence>
<keyword evidence="5" id="KW-1185">Reference proteome</keyword>
<dbReference type="Pfam" id="PF00596">
    <property type="entry name" value="Aldolase_II"/>
    <property type="match status" value="1"/>
</dbReference>